<proteinExistence type="predicted"/>
<evidence type="ECO:0000313" key="2">
    <source>
        <dbReference type="EMBL" id="GIJ58620.1"/>
    </source>
</evidence>
<name>A0A8J3ZBC1_9ACTN</name>
<accession>A0A8J3ZBC1</accession>
<reference evidence="2" key="1">
    <citation type="submission" date="2021-01" db="EMBL/GenBank/DDBJ databases">
        <title>Whole genome shotgun sequence of Virgisporangium aurantiacum NBRC 16421.</title>
        <authorList>
            <person name="Komaki H."/>
            <person name="Tamura T."/>
        </authorList>
    </citation>
    <scope>NUCLEOTIDE SEQUENCE</scope>
    <source>
        <strain evidence="2">NBRC 16421</strain>
    </source>
</reference>
<organism evidence="2 3">
    <name type="scientific">Virgisporangium aurantiacum</name>
    <dbReference type="NCBI Taxonomy" id="175570"/>
    <lineage>
        <taxon>Bacteria</taxon>
        <taxon>Bacillati</taxon>
        <taxon>Actinomycetota</taxon>
        <taxon>Actinomycetes</taxon>
        <taxon>Micromonosporales</taxon>
        <taxon>Micromonosporaceae</taxon>
        <taxon>Virgisporangium</taxon>
    </lineage>
</organism>
<dbReference type="Proteomes" id="UP000612585">
    <property type="component" value="Unassembled WGS sequence"/>
</dbReference>
<sequence>MTKELSSRILLGLSVLYGITIGVLAALDVPVAVFAIVGGAVLGGLWVVRGLVLRRG</sequence>
<evidence type="ECO:0000313" key="3">
    <source>
        <dbReference type="Proteomes" id="UP000612585"/>
    </source>
</evidence>
<dbReference type="EMBL" id="BOPG01000037">
    <property type="protein sequence ID" value="GIJ58620.1"/>
    <property type="molecule type" value="Genomic_DNA"/>
</dbReference>
<comment type="caution">
    <text evidence="2">The sequence shown here is derived from an EMBL/GenBank/DDBJ whole genome shotgun (WGS) entry which is preliminary data.</text>
</comment>
<keyword evidence="1" id="KW-0472">Membrane</keyword>
<keyword evidence="3" id="KW-1185">Reference proteome</keyword>
<dbReference type="RefSeq" id="WP_203999639.1">
    <property type="nucleotide sequence ID" value="NZ_BOPG01000037.1"/>
</dbReference>
<gene>
    <name evidence="2" type="ORF">Vau01_061360</name>
</gene>
<evidence type="ECO:0000256" key="1">
    <source>
        <dbReference type="SAM" id="Phobius"/>
    </source>
</evidence>
<feature type="transmembrane region" description="Helical" evidence="1">
    <location>
        <begin position="33"/>
        <end position="52"/>
    </location>
</feature>
<feature type="transmembrane region" description="Helical" evidence="1">
    <location>
        <begin position="9"/>
        <end position="27"/>
    </location>
</feature>
<keyword evidence="1" id="KW-0812">Transmembrane</keyword>
<keyword evidence="1" id="KW-1133">Transmembrane helix</keyword>
<dbReference type="AlphaFoldDB" id="A0A8J3ZBC1"/>
<protein>
    <submittedName>
        <fullName evidence="2">Uncharacterized protein</fullName>
    </submittedName>
</protein>